<gene>
    <name evidence="2" type="ORF">B0I36DRAFT_353805</name>
</gene>
<comment type="caution">
    <text evidence="2">The sequence shown here is derived from an EMBL/GenBank/DDBJ whole genome shotgun (WGS) entry which is preliminary data.</text>
</comment>
<name>A0A9P9BKE0_9PEZI</name>
<reference evidence="2" key="1">
    <citation type="journal article" date="2021" name="Nat. Commun.">
        <title>Genetic determinants of endophytism in the Arabidopsis root mycobiome.</title>
        <authorList>
            <person name="Mesny F."/>
            <person name="Miyauchi S."/>
            <person name="Thiergart T."/>
            <person name="Pickel B."/>
            <person name="Atanasova L."/>
            <person name="Karlsson M."/>
            <person name="Huettel B."/>
            <person name="Barry K.W."/>
            <person name="Haridas S."/>
            <person name="Chen C."/>
            <person name="Bauer D."/>
            <person name="Andreopoulos W."/>
            <person name="Pangilinan J."/>
            <person name="LaButti K."/>
            <person name="Riley R."/>
            <person name="Lipzen A."/>
            <person name="Clum A."/>
            <person name="Drula E."/>
            <person name="Henrissat B."/>
            <person name="Kohler A."/>
            <person name="Grigoriev I.V."/>
            <person name="Martin F.M."/>
            <person name="Hacquard S."/>
        </authorList>
    </citation>
    <scope>NUCLEOTIDE SEQUENCE</scope>
    <source>
        <strain evidence="2">MPI-CAGE-CH-0230</strain>
    </source>
</reference>
<dbReference type="GeneID" id="70186789"/>
<protein>
    <recommendedName>
        <fullName evidence="1">2EXR domain-containing protein</fullName>
    </recommendedName>
</protein>
<sequence>MATFTNFVQLPCEIRVCIWSFTVIPRLVPLIVRSRCYTVSLTDAEQKEPRDFVGYDWRDWLQIKHVKSKTPVPAILHVSREARAVGSRLYEKTHDTIHEYLPVEQQYYTWVNWAIDIIAIDEGGLHDFLNFRHKIQRFRIVADNSDEYFNRSMSPRLSHYKNLRQAFIVCENGISQWSDVLDEYNLWCNREEVYLIEPDPDYIKTEKTDDWDWPDYWDRTLVGPRRMVRAVDAAVYYERRRRETRPAADAAAVTAFNSGVDPWAYPFTGDEPTLEMVLAMPTPPDNKCAAEERVSLEIPEYLRRENRRSAA</sequence>
<keyword evidence="3" id="KW-1185">Reference proteome</keyword>
<dbReference type="AlphaFoldDB" id="A0A9P9BKE0"/>
<organism evidence="2 3">
    <name type="scientific">Microdochium trichocladiopsis</name>
    <dbReference type="NCBI Taxonomy" id="1682393"/>
    <lineage>
        <taxon>Eukaryota</taxon>
        <taxon>Fungi</taxon>
        <taxon>Dikarya</taxon>
        <taxon>Ascomycota</taxon>
        <taxon>Pezizomycotina</taxon>
        <taxon>Sordariomycetes</taxon>
        <taxon>Xylariomycetidae</taxon>
        <taxon>Xylariales</taxon>
        <taxon>Microdochiaceae</taxon>
        <taxon>Microdochium</taxon>
    </lineage>
</organism>
<proteinExistence type="predicted"/>
<evidence type="ECO:0000313" key="3">
    <source>
        <dbReference type="Proteomes" id="UP000756346"/>
    </source>
</evidence>
<evidence type="ECO:0000259" key="1">
    <source>
        <dbReference type="Pfam" id="PF20150"/>
    </source>
</evidence>
<dbReference type="Pfam" id="PF20150">
    <property type="entry name" value="2EXR"/>
    <property type="match status" value="1"/>
</dbReference>
<dbReference type="OrthoDB" id="3473305at2759"/>
<dbReference type="Proteomes" id="UP000756346">
    <property type="component" value="Unassembled WGS sequence"/>
</dbReference>
<evidence type="ECO:0000313" key="2">
    <source>
        <dbReference type="EMBL" id="KAH7021101.1"/>
    </source>
</evidence>
<dbReference type="RefSeq" id="XP_046007302.1">
    <property type="nucleotide sequence ID" value="XM_046157243.1"/>
</dbReference>
<feature type="domain" description="2EXR" evidence="1">
    <location>
        <begin position="4"/>
        <end position="118"/>
    </location>
</feature>
<accession>A0A9P9BKE0</accession>
<dbReference type="InterPro" id="IPR045518">
    <property type="entry name" value="2EXR"/>
</dbReference>
<dbReference type="EMBL" id="JAGTJQ010000010">
    <property type="protein sequence ID" value="KAH7021101.1"/>
    <property type="molecule type" value="Genomic_DNA"/>
</dbReference>
<dbReference type="PANTHER" id="PTHR35910">
    <property type="entry name" value="2EXR DOMAIN-CONTAINING PROTEIN"/>
    <property type="match status" value="1"/>
</dbReference>
<dbReference type="PANTHER" id="PTHR35910:SF1">
    <property type="entry name" value="2EXR DOMAIN-CONTAINING PROTEIN"/>
    <property type="match status" value="1"/>
</dbReference>